<evidence type="ECO:0000256" key="1">
    <source>
        <dbReference type="ARBA" id="ARBA00022723"/>
    </source>
</evidence>
<keyword evidence="1" id="KW-0479">Metal-binding</keyword>
<feature type="compositionally biased region" description="Low complexity" evidence="4">
    <location>
        <begin position="381"/>
        <end position="392"/>
    </location>
</feature>
<dbReference type="GO" id="GO:0016491">
    <property type="term" value="F:oxidoreductase activity"/>
    <property type="evidence" value="ECO:0007669"/>
    <property type="project" value="UniProtKB-KW"/>
</dbReference>
<dbReference type="PANTHER" id="PTHR30004">
    <property type="entry name" value="4-HYDROXYTHREONINE-4-PHOSPHATE DEHYDROGENASE"/>
    <property type="match status" value="1"/>
</dbReference>
<organism evidence="5 6">
    <name type="scientific">Segatella bryantii</name>
    <name type="common">Prevotella bryantii</name>
    <dbReference type="NCBI Taxonomy" id="77095"/>
    <lineage>
        <taxon>Bacteria</taxon>
        <taxon>Pseudomonadati</taxon>
        <taxon>Bacteroidota</taxon>
        <taxon>Bacteroidia</taxon>
        <taxon>Bacteroidales</taxon>
        <taxon>Prevotellaceae</taxon>
        <taxon>Segatella</taxon>
    </lineage>
</organism>
<proteinExistence type="predicted"/>
<dbReference type="GO" id="GO:0046872">
    <property type="term" value="F:metal ion binding"/>
    <property type="evidence" value="ECO:0007669"/>
    <property type="project" value="UniProtKB-KW"/>
</dbReference>
<reference evidence="5" key="1">
    <citation type="submission" date="2021-08" db="EMBL/GenBank/DDBJ databases">
        <title>Prevotella lacticifex sp. nov., isolated from rumen of cow.</title>
        <authorList>
            <person name="Shinkai T."/>
            <person name="Ikeyama N."/>
            <person name="Kumagai M."/>
            <person name="Ohmori H."/>
            <person name="Sakamoto M."/>
            <person name="Ohkuma M."/>
            <person name="Mitsumori M."/>
        </authorList>
    </citation>
    <scope>NUCLEOTIDE SEQUENCE</scope>
    <source>
        <strain evidence="5">DSM 11371</strain>
    </source>
</reference>
<dbReference type="GO" id="GO:0051287">
    <property type="term" value="F:NAD binding"/>
    <property type="evidence" value="ECO:0007669"/>
    <property type="project" value="InterPro"/>
</dbReference>
<name>A0AA37MKB0_SEGBR</name>
<evidence type="ECO:0000313" key="5">
    <source>
        <dbReference type="EMBL" id="GJG26589.1"/>
    </source>
</evidence>
<comment type="caution">
    <text evidence="5">The sequence shown here is derived from an EMBL/GenBank/DDBJ whole genome shotgun (WGS) entry which is preliminary data.</text>
</comment>
<gene>
    <name evidence="5" type="primary">pdxA</name>
    <name evidence="5" type="ORF">PRRU23_02890</name>
</gene>
<dbReference type="EMBL" id="BPTR01000001">
    <property type="protein sequence ID" value="GJG26589.1"/>
    <property type="molecule type" value="Genomic_DNA"/>
</dbReference>
<dbReference type="AlphaFoldDB" id="A0AA37MKB0"/>
<evidence type="ECO:0000256" key="2">
    <source>
        <dbReference type="ARBA" id="ARBA00023002"/>
    </source>
</evidence>
<dbReference type="PANTHER" id="PTHR30004:SF6">
    <property type="entry name" value="D-THREONATE 4-PHOSPHATE DEHYDROGENASE"/>
    <property type="match status" value="1"/>
</dbReference>
<keyword evidence="2" id="KW-0560">Oxidoreductase</keyword>
<dbReference type="InterPro" id="IPR005255">
    <property type="entry name" value="PdxA_fam"/>
</dbReference>
<evidence type="ECO:0000256" key="3">
    <source>
        <dbReference type="ARBA" id="ARBA00023027"/>
    </source>
</evidence>
<evidence type="ECO:0000256" key="4">
    <source>
        <dbReference type="SAM" id="MobiDB-lite"/>
    </source>
</evidence>
<dbReference type="Gene3D" id="3.40.718.10">
    <property type="entry name" value="Isopropylmalate Dehydrogenase"/>
    <property type="match status" value="1"/>
</dbReference>
<evidence type="ECO:0000313" key="6">
    <source>
        <dbReference type="Proteomes" id="UP000887043"/>
    </source>
</evidence>
<protein>
    <submittedName>
        <fullName evidence="5">4-hydroxythreonine-4-phosphate dehydrogenase</fullName>
    </submittedName>
</protein>
<dbReference type="Pfam" id="PF04166">
    <property type="entry name" value="PdxA"/>
    <property type="match status" value="1"/>
</dbReference>
<feature type="compositionally biased region" description="Low complexity" evidence="4">
    <location>
        <begin position="405"/>
        <end position="434"/>
    </location>
</feature>
<dbReference type="SUPFAM" id="SSF53659">
    <property type="entry name" value="Isocitrate/Isopropylmalate dehydrogenase-like"/>
    <property type="match status" value="1"/>
</dbReference>
<feature type="region of interest" description="Disordered" evidence="4">
    <location>
        <begin position="356"/>
        <end position="442"/>
    </location>
</feature>
<dbReference type="RefSeq" id="WP_006281831.1">
    <property type="nucleotide sequence ID" value="NZ_BPTR01000001.1"/>
</dbReference>
<dbReference type="Proteomes" id="UP000887043">
    <property type="component" value="Unassembled WGS sequence"/>
</dbReference>
<accession>A0AA37MKB0</accession>
<keyword evidence="3" id="KW-0520">NAD</keyword>
<sequence length="442" mass="49696">MEENKKIRVAITHGDTNGIGYELIFKTFEEPGMLEICTPIIYGSPKVATYYRKMLDLKVQFSIIQQANEAQEGRINLLTAVEDDIKVDVGQPTEESGTAAIMALDRAISDYREGLFDVLVTAPVNNSNINIQNYQFPGQTKYIETCLGNSQNTMDILINDRLRLAFATPCIALKDVTKAISKDIIIARVSHFKEVIRRDFNISNPRIAVLSLNPYNPENGTFGPEEDQMILPAIQELADNGIQAFGPYPAAEFFGEGYFDEFDGILAMYHDQGIAPFKAIAPEYGVVLTTGLQLVRTASDQTVDFEYAGKNAENPSSFRHAIYTAIDAFRNRARYDEPYENPLKKLYHERHDEGEKVRFSIPKKHSGAPFTPNKESKRPENNGPKNINGSNNRSKDNKNQDNRPQQAQEANKPQVQQQNQPVVQQQNQQAPLQQSTQDTSKE</sequence>